<dbReference type="EMBL" id="LXQA010031091">
    <property type="protein sequence ID" value="MCH95926.1"/>
    <property type="molecule type" value="Genomic_DNA"/>
</dbReference>
<organism evidence="1 2">
    <name type="scientific">Trifolium medium</name>
    <dbReference type="NCBI Taxonomy" id="97028"/>
    <lineage>
        <taxon>Eukaryota</taxon>
        <taxon>Viridiplantae</taxon>
        <taxon>Streptophyta</taxon>
        <taxon>Embryophyta</taxon>
        <taxon>Tracheophyta</taxon>
        <taxon>Spermatophyta</taxon>
        <taxon>Magnoliopsida</taxon>
        <taxon>eudicotyledons</taxon>
        <taxon>Gunneridae</taxon>
        <taxon>Pentapetalae</taxon>
        <taxon>rosids</taxon>
        <taxon>fabids</taxon>
        <taxon>Fabales</taxon>
        <taxon>Fabaceae</taxon>
        <taxon>Papilionoideae</taxon>
        <taxon>50 kb inversion clade</taxon>
        <taxon>NPAAA clade</taxon>
        <taxon>Hologalegina</taxon>
        <taxon>IRL clade</taxon>
        <taxon>Trifolieae</taxon>
        <taxon>Trifolium</taxon>
    </lineage>
</organism>
<keyword evidence="2" id="KW-1185">Reference proteome</keyword>
<sequence length="61" mass="6827">IVKFCCLSRKHHVYEFEVAAFKQILKVYYASTGMAYGKAILLGGGETGCCWYQGSEEDPDN</sequence>
<proteinExistence type="predicted"/>
<evidence type="ECO:0000313" key="2">
    <source>
        <dbReference type="Proteomes" id="UP000265520"/>
    </source>
</evidence>
<feature type="non-terminal residue" evidence="1">
    <location>
        <position position="1"/>
    </location>
</feature>
<protein>
    <submittedName>
        <fullName evidence="1">Uncharacterized protein</fullName>
    </submittedName>
</protein>
<dbReference type="AlphaFoldDB" id="A0A392N818"/>
<gene>
    <name evidence="1" type="ORF">A2U01_0016909</name>
</gene>
<accession>A0A392N818</accession>
<dbReference type="Proteomes" id="UP000265520">
    <property type="component" value="Unassembled WGS sequence"/>
</dbReference>
<reference evidence="1 2" key="1">
    <citation type="journal article" date="2018" name="Front. Plant Sci.">
        <title>Red Clover (Trifolium pratense) and Zigzag Clover (T. medium) - A Picture of Genomic Similarities and Differences.</title>
        <authorList>
            <person name="Dluhosova J."/>
            <person name="Istvanek J."/>
            <person name="Nedelnik J."/>
            <person name="Repkova J."/>
        </authorList>
    </citation>
    <scope>NUCLEOTIDE SEQUENCE [LARGE SCALE GENOMIC DNA]</scope>
    <source>
        <strain evidence="2">cv. 10/8</strain>
        <tissue evidence="1">Leaf</tissue>
    </source>
</reference>
<name>A0A392N818_9FABA</name>
<evidence type="ECO:0000313" key="1">
    <source>
        <dbReference type="EMBL" id="MCH95926.1"/>
    </source>
</evidence>
<comment type="caution">
    <text evidence="1">The sequence shown here is derived from an EMBL/GenBank/DDBJ whole genome shotgun (WGS) entry which is preliminary data.</text>
</comment>